<keyword evidence="2" id="KW-1185">Reference proteome</keyword>
<accession>A0A5B6VPD7</accession>
<evidence type="ECO:0000313" key="1">
    <source>
        <dbReference type="EMBL" id="KAA3470962.1"/>
    </source>
</evidence>
<dbReference type="Proteomes" id="UP000325315">
    <property type="component" value="Unassembled WGS sequence"/>
</dbReference>
<gene>
    <name evidence="1" type="ORF">EPI10_016627</name>
</gene>
<proteinExistence type="predicted"/>
<comment type="caution">
    <text evidence="1">The sequence shown here is derived from an EMBL/GenBank/DDBJ whole genome shotgun (WGS) entry which is preliminary data.</text>
</comment>
<protein>
    <submittedName>
        <fullName evidence="1">UBN2 domain-containing protein</fullName>
    </submittedName>
</protein>
<sequence length="79" mass="9289">MDLNSLSIDELIGSLLTYEMKINHNDEGSSNNNDEEEMVIFAKKFKKFMKFNKAKRFPIRDIIKGEPSKKEKDQIICYK</sequence>
<dbReference type="AlphaFoldDB" id="A0A5B6VPD7"/>
<reference evidence="2" key="1">
    <citation type="journal article" date="2019" name="Plant Biotechnol. J.">
        <title>Genome sequencing of the Australian wild diploid species Gossypium australe highlights disease resistance and delayed gland morphogenesis.</title>
        <authorList>
            <person name="Cai Y."/>
            <person name="Cai X."/>
            <person name="Wang Q."/>
            <person name="Wang P."/>
            <person name="Zhang Y."/>
            <person name="Cai C."/>
            <person name="Xu Y."/>
            <person name="Wang K."/>
            <person name="Zhou Z."/>
            <person name="Wang C."/>
            <person name="Geng S."/>
            <person name="Li B."/>
            <person name="Dong Q."/>
            <person name="Hou Y."/>
            <person name="Wang H."/>
            <person name="Ai P."/>
            <person name="Liu Z."/>
            <person name="Yi F."/>
            <person name="Sun M."/>
            <person name="An G."/>
            <person name="Cheng J."/>
            <person name="Zhang Y."/>
            <person name="Shi Q."/>
            <person name="Xie Y."/>
            <person name="Shi X."/>
            <person name="Chang Y."/>
            <person name="Huang F."/>
            <person name="Chen Y."/>
            <person name="Hong S."/>
            <person name="Mi L."/>
            <person name="Sun Q."/>
            <person name="Zhang L."/>
            <person name="Zhou B."/>
            <person name="Peng R."/>
            <person name="Zhang X."/>
            <person name="Liu F."/>
        </authorList>
    </citation>
    <scope>NUCLEOTIDE SEQUENCE [LARGE SCALE GENOMIC DNA]</scope>
    <source>
        <strain evidence="2">cv. PA1801</strain>
    </source>
</reference>
<name>A0A5B6VPD7_9ROSI</name>
<organism evidence="1 2">
    <name type="scientific">Gossypium australe</name>
    <dbReference type="NCBI Taxonomy" id="47621"/>
    <lineage>
        <taxon>Eukaryota</taxon>
        <taxon>Viridiplantae</taxon>
        <taxon>Streptophyta</taxon>
        <taxon>Embryophyta</taxon>
        <taxon>Tracheophyta</taxon>
        <taxon>Spermatophyta</taxon>
        <taxon>Magnoliopsida</taxon>
        <taxon>eudicotyledons</taxon>
        <taxon>Gunneridae</taxon>
        <taxon>Pentapetalae</taxon>
        <taxon>rosids</taxon>
        <taxon>malvids</taxon>
        <taxon>Malvales</taxon>
        <taxon>Malvaceae</taxon>
        <taxon>Malvoideae</taxon>
        <taxon>Gossypium</taxon>
    </lineage>
</organism>
<evidence type="ECO:0000313" key="2">
    <source>
        <dbReference type="Proteomes" id="UP000325315"/>
    </source>
</evidence>
<dbReference type="EMBL" id="SMMG02000006">
    <property type="protein sequence ID" value="KAA3470962.1"/>
    <property type="molecule type" value="Genomic_DNA"/>
</dbReference>